<dbReference type="STRING" id="215250.A0A316YKM4"/>
<dbReference type="Proteomes" id="UP000245768">
    <property type="component" value="Unassembled WGS sequence"/>
</dbReference>
<proteinExistence type="inferred from homology"/>
<dbReference type="GeneID" id="37046081"/>
<dbReference type="InterPro" id="IPR020904">
    <property type="entry name" value="Sc_DH/Rdtase_CS"/>
</dbReference>
<organism evidence="4 5">
    <name type="scientific">Acaromyces ingoldii</name>
    <dbReference type="NCBI Taxonomy" id="215250"/>
    <lineage>
        <taxon>Eukaryota</taxon>
        <taxon>Fungi</taxon>
        <taxon>Dikarya</taxon>
        <taxon>Basidiomycota</taxon>
        <taxon>Ustilaginomycotina</taxon>
        <taxon>Exobasidiomycetes</taxon>
        <taxon>Exobasidiales</taxon>
        <taxon>Cryptobasidiaceae</taxon>
        <taxon>Acaromyces</taxon>
    </lineage>
</organism>
<dbReference type="FunCoup" id="A0A316YKM4">
    <property type="interactions" value="94"/>
</dbReference>
<reference evidence="4 5" key="1">
    <citation type="journal article" date="2018" name="Mol. Biol. Evol.">
        <title>Broad Genomic Sampling Reveals a Smut Pathogenic Ancestry of the Fungal Clade Ustilaginomycotina.</title>
        <authorList>
            <person name="Kijpornyongpan T."/>
            <person name="Mondo S.J."/>
            <person name="Barry K."/>
            <person name="Sandor L."/>
            <person name="Lee J."/>
            <person name="Lipzen A."/>
            <person name="Pangilinan J."/>
            <person name="LaButti K."/>
            <person name="Hainaut M."/>
            <person name="Henrissat B."/>
            <person name="Grigoriev I.V."/>
            <person name="Spatafora J.W."/>
            <person name="Aime M.C."/>
        </authorList>
    </citation>
    <scope>NUCLEOTIDE SEQUENCE [LARGE SCALE GENOMIC DNA]</scope>
    <source>
        <strain evidence="4 5">MCA 4198</strain>
    </source>
</reference>
<gene>
    <name evidence="4" type="ORF">FA10DRAFT_287816</name>
</gene>
<dbReference type="PANTHER" id="PTHR24322:SF736">
    <property type="entry name" value="RETINOL DEHYDROGENASE 10"/>
    <property type="match status" value="1"/>
</dbReference>
<comment type="similarity">
    <text evidence="1">Belongs to the short-chain dehydrogenases/reductases (SDR) family.</text>
</comment>
<keyword evidence="5" id="KW-1185">Reference proteome</keyword>
<evidence type="ECO:0000256" key="3">
    <source>
        <dbReference type="ARBA" id="ARBA00023002"/>
    </source>
</evidence>
<evidence type="ECO:0000313" key="5">
    <source>
        <dbReference type="Proteomes" id="UP000245768"/>
    </source>
</evidence>
<evidence type="ECO:0000256" key="1">
    <source>
        <dbReference type="ARBA" id="ARBA00006484"/>
    </source>
</evidence>
<dbReference type="SUPFAM" id="SSF51735">
    <property type="entry name" value="NAD(P)-binding Rossmann-fold domains"/>
    <property type="match status" value="1"/>
</dbReference>
<evidence type="ECO:0000256" key="2">
    <source>
        <dbReference type="ARBA" id="ARBA00022857"/>
    </source>
</evidence>
<keyword evidence="2" id="KW-0521">NADP</keyword>
<dbReference type="GO" id="GO:0016616">
    <property type="term" value="F:oxidoreductase activity, acting on the CH-OH group of donors, NAD or NADP as acceptor"/>
    <property type="evidence" value="ECO:0007669"/>
    <property type="project" value="TreeGrafter"/>
</dbReference>
<dbReference type="EMBL" id="KZ819638">
    <property type="protein sequence ID" value="PWN88265.1"/>
    <property type="molecule type" value="Genomic_DNA"/>
</dbReference>
<accession>A0A316YKM4</accession>
<dbReference type="PROSITE" id="PS00061">
    <property type="entry name" value="ADH_SHORT"/>
    <property type="match status" value="1"/>
</dbReference>
<sequence length="349" mass="38390">MPLIQGFSIDTIVNLAKATVLNPLALIVFLGYKAREADGWPERTGLVTTAYAFLSIYATTWLSNRWRNGLIPQRRLNSKTWPNEIVLVTGGAQGIAKSLSEKLAAKGANVAALDIVDFKSSHPNIKAYKCDISNYDDLKRIRSQIEKDFGGHVTMVANVAGLNNKSLILDLTPERVSRMIDVNLKSHFWTAMLFLPAMVKAKRGHFMSVASTMGFVGICHQSDYVATKHALVGMHESLHYEMQKMYKTPKVRMSTAIIGHTKTGLFEDFDVGPLGRFLGPKLEPSDVADQMLDAFESQDGKMILTPFMNNLTPSIKAHPWFTRDLIQAAAGGDGSYPSRPSASQLASSA</sequence>
<dbReference type="Pfam" id="PF00106">
    <property type="entry name" value="adh_short"/>
    <property type="match status" value="1"/>
</dbReference>
<dbReference type="AlphaFoldDB" id="A0A316YKM4"/>
<evidence type="ECO:0000313" key="4">
    <source>
        <dbReference type="EMBL" id="PWN88265.1"/>
    </source>
</evidence>
<keyword evidence="3" id="KW-0560">Oxidoreductase</keyword>
<dbReference type="RefSeq" id="XP_025375463.1">
    <property type="nucleotide sequence ID" value="XM_025524165.1"/>
</dbReference>
<dbReference type="PRINTS" id="PR00081">
    <property type="entry name" value="GDHRDH"/>
</dbReference>
<dbReference type="InParanoid" id="A0A316YKM4"/>
<dbReference type="PANTHER" id="PTHR24322">
    <property type="entry name" value="PKSB"/>
    <property type="match status" value="1"/>
</dbReference>
<name>A0A316YKM4_9BASI</name>
<dbReference type="InterPro" id="IPR036291">
    <property type="entry name" value="NAD(P)-bd_dom_sf"/>
</dbReference>
<protein>
    <submittedName>
        <fullName evidence="4">NAD(P)-binding protein</fullName>
    </submittedName>
</protein>
<dbReference type="OrthoDB" id="10253736at2759"/>
<dbReference type="Gene3D" id="3.40.50.720">
    <property type="entry name" value="NAD(P)-binding Rossmann-like Domain"/>
    <property type="match status" value="1"/>
</dbReference>
<dbReference type="InterPro" id="IPR002347">
    <property type="entry name" value="SDR_fam"/>
</dbReference>